<dbReference type="CDD" id="cd12416">
    <property type="entry name" value="RRM4_RBM28_like"/>
    <property type="match status" value="1"/>
</dbReference>
<dbReference type="Proteomes" id="UP000694388">
    <property type="component" value="Unplaced"/>
</dbReference>
<dbReference type="PROSITE" id="PS50102">
    <property type="entry name" value="RRM"/>
    <property type="match status" value="4"/>
</dbReference>
<dbReference type="GO" id="GO:0003729">
    <property type="term" value="F:mRNA binding"/>
    <property type="evidence" value="ECO:0007669"/>
    <property type="project" value="TreeGrafter"/>
</dbReference>
<evidence type="ECO:0000256" key="6">
    <source>
        <dbReference type="SAM" id="Coils"/>
    </source>
</evidence>
<evidence type="ECO:0000313" key="10">
    <source>
        <dbReference type="Proteomes" id="UP000694388"/>
    </source>
</evidence>
<feature type="coiled-coil region" evidence="6">
    <location>
        <begin position="523"/>
        <end position="550"/>
    </location>
</feature>
<dbReference type="Ensembl" id="ENSEBUT00000007155.1">
    <property type="protein sequence ID" value="ENSEBUP00000006694.1"/>
    <property type="gene ID" value="ENSEBUG00000004419.1"/>
</dbReference>
<dbReference type="PANTHER" id="PTHR48039">
    <property type="entry name" value="RNA-BINDING MOTIF PROTEIN 14B"/>
    <property type="match status" value="1"/>
</dbReference>
<feature type="region of interest" description="Disordered" evidence="7">
    <location>
        <begin position="582"/>
        <end position="601"/>
    </location>
</feature>
<feature type="compositionally biased region" description="Basic and acidic residues" evidence="7">
    <location>
        <begin position="263"/>
        <end position="274"/>
    </location>
</feature>
<name>A0A8C4NJ41_EPTBU</name>
<evidence type="ECO:0000256" key="1">
    <source>
        <dbReference type="ARBA" id="ARBA00004123"/>
    </source>
</evidence>
<dbReference type="Pfam" id="PF00076">
    <property type="entry name" value="RRM_1"/>
    <property type="match status" value="4"/>
</dbReference>
<reference evidence="9" key="1">
    <citation type="submission" date="2025-05" db="UniProtKB">
        <authorList>
            <consortium name="Ensembl"/>
        </authorList>
    </citation>
    <scope>IDENTIFICATION</scope>
</reference>
<dbReference type="OMA" id="FTHRHAL"/>
<accession>A0A8C4NJ41</accession>
<feature type="domain" description="RRM" evidence="8">
    <location>
        <begin position="11"/>
        <end position="87"/>
    </location>
</feature>
<evidence type="ECO:0000313" key="9">
    <source>
        <dbReference type="Ensembl" id="ENSEBUP00000006694.1"/>
    </source>
</evidence>
<dbReference type="CDD" id="cd12414">
    <property type="entry name" value="RRM2_RBM28_like"/>
    <property type="match status" value="1"/>
</dbReference>
<proteinExistence type="predicted"/>
<evidence type="ECO:0000256" key="7">
    <source>
        <dbReference type="SAM" id="MobiDB-lite"/>
    </source>
</evidence>
<comment type="subcellular location">
    <subcellularLocation>
        <location evidence="1">Nucleus</location>
    </subcellularLocation>
</comment>
<evidence type="ECO:0000256" key="2">
    <source>
        <dbReference type="ARBA" id="ARBA00022737"/>
    </source>
</evidence>
<keyword evidence="10" id="KW-1185">Reference proteome</keyword>
<feature type="domain" description="RRM" evidence="8">
    <location>
        <begin position="115"/>
        <end position="191"/>
    </location>
</feature>
<dbReference type="GO" id="GO:0005730">
    <property type="term" value="C:nucleolus"/>
    <property type="evidence" value="ECO:0007669"/>
    <property type="project" value="TreeGrafter"/>
</dbReference>
<keyword evidence="2" id="KW-0677">Repeat</keyword>
<feature type="compositionally biased region" description="Low complexity" evidence="7">
    <location>
        <begin position="214"/>
        <end position="224"/>
    </location>
</feature>
<keyword evidence="6" id="KW-0175">Coiled coil</keyword>
<protein>
    <submittedName>
        <fullName evidence="9">RNA binding motif protein 28</fullName>
    </submittedName>
</protein>
<evidence type="ECO:0000256" key="4">
    <source>
        <dbReference type="ARBA" id="ARBA00023242"/>
    </source>
</evidence>
<feature type="domain" description="RRM" evidence="8">
    <location>
        <begin position="276"/>
        <end position="360"/>
    </location>
</feature>
<dbReference type="Gene3D" id="3.30.70.330">
    <property type="match status" value="4"/>
</dbReference>
<dbReference type="PANTHER" id="PTHR48039:SF5">
    <property type="entry name" value="RNA-BINDING PROTEIN 28"/>
    <property type="match status" value="1"/>
</dbReference>
<evidence type="ECO:0000259" key="8">
    <source>
        <dbReference type="PROSITE" id="PS50102"/>
    </source>
</evidence>
<sequence>MAPPVMSVCTSTLFIQNLAPEADSDALRLNFEQVGRVKRCFVVKRKGEDECRGYGYVTFVLASDAQRALGQVWEVDGRRLQLRLANKKVVQGQGCTEGPSQSNKAPATNISSKKGRLIVRNLSFKCSTNALQDAFAPFGDVVEVSIPQKDGKMKGFGFVQYSKIQDAARALKEMNLQKIQGRPVAIDWAIPKCKYEVLAKPQGKAKDNMKHLESSTTSLELSTTPVGEEDDEETNEDEEDEDENESNNTDELAESDFEGGNSPEHETRPSDVGEGRTTFIRNLSFETDEEDLEKVLQRFGPLCYVRIVVHPDTERSKGCAFAKFKSQGAAQSCIAESKRSEVDAGIVVGGRKLLVALALSRGEAQQMTKKCQPNDRRNLYLAREGLIRPGTLAAKGLSEADLAKRARFEQMNRKRLRNLNIFVSRTRLCVHNIPKSVDDRQFKQIFIQAANCRASSVKECRIMQDLKQLDSRGCGISKGFGFVEFRDHAQALDALRATNNNPYIFKDQKRLIVEFSLEDHMKLKAKEVRLQKAQKKQKAEKERKQEVKVTLKKPMKCAEDQKTQSNAWMGFETSKGKMLALPSHCGPKVRNRDRGKPTNTKLNKVKPLKRRKLMPNCKKVIPQEKNSRKTKSDKEEQRFNDLVESYKKKIFGNERTQAEKSRWFEN</sequence>
<dbReference type="AlphaFoldDB" id="A0A8C4NJ41"/>
<organism evidence="9 10">
    <name type="scientific">Eptatretus burgeri</name>
    <name type="common">Inshore hagfish</name>
    <dbReference type="NCBI Taxonomy" id="7764"/>
    <lineage>
        <taxon>Eukaryota</taxon>
        <taxon>Metazoa</taxon>
        <taxon>Chordata</taxon>
        <taxon>Craniata</taxon>
        <taxon>Vertebrata</taxon>
        <taxon>Cyclostomata</taxon>
        <taxon>Myxini</taxon>
        <taxon>Myxiniformes</taxon>
        <taxon>Myxinidae</taxon>
        <taxon>Eptatretinae</taxon>
        <taxon>Eptatretus</taxon>
    </lineage>
</organism>
<feature type="compositionally biased region" description="Acidic residues" evidence="7">
    <location>
        <begin position="227"/>
        <end position="245"/>
    </location>
</feature>
<dbReference type="Ensembl" id="ENSEBUT00000007181.1">
    <property type="protein sequence ID" value="ENSEBUP00000006719.1"/>
    <property type="gene ID" value="ENSEBUG00000004419.1"/>
</dbReference>
<feature type="domain" description="RRM" evidence="8">
    <location>
        <begin position="426"/>
        <end position="518"/>
    </location>
</feature>
<dbReference type="SUPFAM" id="SSF54928">
    <property type="entry name" value="RNA-binding domain, RBD"/>
    <property type="match status" value="3"/>
</dbReference>
<dbReference type="GeneTree" id="ENSGT00550000074976"/>
<dbReference type="CDD" id="cd12415">
    <property type="entry name" value="RRM3_RBM28_like"/>
    <property type="match status" value="1"/>
</dbReference>
<feature type="region of interest" description="Disordered" evidence="7">
    <location>
        <begin position="619"/>
        <end position="639"/>
    </location>
</feature>
<dbReference type="InterPro" id="IPR051945">
    <property type="entry name" value="RRM_MRD1_RNA_proc_ribogen"/>
</dbReference>
<feature type="compositionally biased region" description="Basic and acidic residues" evidence="7">
    <location>
        <begin position="621"/>
        <end position="639"/>
    </location>
</feature>
<keyword evidence="4" id="KW-0539">Nucleus</keyword>
<dbReference type="FunFam" id="3.30.70.330:FF:000182">
    <property type="entry name" value="RNA-binding motif protein 28"/>
    <property type="match status" value="1"/>
</dbReference>
<keyword evidence="3 5" id="KW-0694">RNA-binding</keyword>
<feature type="compositionally biased region" description="Basic and acidic residues" evidence="7">
    <location>
        <begin position="204"/>
        <end position="213"/>
    </location>
</feature>
<evidence type="ECO:0000256" key="3">
    <source>
        <dbReference type="ARBA" id="ARBA00022884"/>
    </source>
</evidence>
<dbReference type="SMART" id="SM00360">
    <property type="entry name" value="RRM"/>
    <property type="match status" value="4"/>
</dbReference>
<evidence type="ECO:0000256" key="5">
    <source>
        <dbReference type="PROSITE-ProRule" id="PRU00176"/>
    </source>
</evidence>
<dbReference type="InterPro" id="IPR000504">
    <property type="entry name" value="RRM_dom"/>
</dbReference>
<dbReference type="InterPro" id="IPR035979">
    <property type="entry name" value="RBD_domain_sf"/>
</dbReference>
<feature type="region of interest" description="Disordered" evidence="7">
    <location>
        <begin position="204"/>
        <end position="275"/>
    </location>
</feature>
<dbReference type="InterPro" id="IPR012677">
    <property type="entry name" value="Nucleotide-bd_a/b_plait_sf"/>
</dbReference>